<feature type="domain" description="SLBB" evidence="16">
    <location>
        <begin position="233"/>
        <end position="311"/>
    </location>
</feature>
<evidence type="ECO:0000256" key="7">
    <source>
        <dbReference type="ARBA" id="ARBA00022729"/>
    </source>
</evidence>
<dbReference type="Pfam" id="PF22461">
    <property type="entry name" value="SLBB_2"/>
    <property type="match status" value="2"/>
</dbReference>
<gene>
    <name evidence="17" type="ORF">JAO13_35525</name>
</gene>
<keyword evidence="5" id="KW-0762">Sugar transport</keyword>
<proteinExistence type="inferred from homology"/>
<keyword evidence="11" id="KW-0472">Membrane</keyword>
<evidence type="ECO:0000256" key="2">
    <source>
        <dbReference type="ARBA" id="ARBA00009450"/>
    </source>
</evidence>
<dbReference type="Proteomes" id="UP000645612">
    <property type="component" value="Unassembled WGS sequence"/>
</dbReference>
<dbReference type="GO" id="GO:0015159">
    <property type="term" value="F:polysaccharide transmembrane transporter activity"/>
    <property type="evidence" value="ECO:0007669"/>
    <property type="project" value="InterPro"/>
</dbReference>
<dbReference type="GO" id="GO:0006811">
    <property type="term" value="P:monoatomic ion transport"/>
    <property type="evidence" value="ECO:0007669"/>
    <property type="project" value="UniProtKB-KW"/>
</dbReference>
<evidence type="ECO:0000256" key="4">
    <source>
        <dbReference type="ARBA" id="ARBA00022452"/>
    </source>
</evidence>
<evidence type="ECO:0000256" key="11">
    <source>
        <dbReference type="ARBA" id="ARBA00023136"/>
    </source>
</evidence>
<dbReference type="InterPro" id="IPR054765">
    <property type="entry name" value="SLBB_dom"/>
</dbReference>
<keyword evidence="3" id="KW-0813">Transport</keyword>
<evidence type="ECO:0000256" key="9">
    <source>
        <dbReference type="ARBA" id="ARBA00023065"/>
    </source>
</evidence>
<evidence type="ECO:0000256" key="13">
    <source>
        <dbReference type="ARBA" id="ARBA00023237"/>
    </source>
</evidence>
<keyword evidence="9" id="KW-0406">Ion transport</keyword>
<comment type="caution">
    <text evidence="17">The sequence shown here is derived from an EMBL/GenBank/DDBJ whole genome shotgun (WGS) entry which is preliminary data.</text>
</comment>
<dbReference type="EMBL" id="JAEDXG010000052">
    <property type="protein sequence ID" value="MBH9701764.1"/>
    <property type="molecule type" value="Genomic_DNA"/>
</dbReference>
<evidence type="ECO:0000256" key="1">
    <source>
        <dbReference type="ARBA" id="ARBA00004571"/>
    </source>
</evidence>
<reference evidence="17" key="1">
    <citation type="submission" date="2020-12" db="EMBL/GenBank/DDBJ databases">
        <title>Burkholderia cepacia complex in Mexico.</title>
        <authorList>
            <person name="Estrada P."/>
        </authorList>
    </citation>
    <scope>NUCLEOTIDE SEQUENCE</scope>
    <source>
        <strain evidence="17">871</strain>
    </source>
</reference>
<comment type="similarity">
    <text evidence="2">Belongs to the BexD/CtrA/VexA family.</text>
</comment>
<evidence type="ECO:0000259" key="16">
    <source>
        <dbReference type="Pfam" id="PF22461"/>
    </source>
</evidence>
<name>A0A8I1AUW6_BURCE</name>
<dbReference type="InterPro" id="IPR049712">
    <property type="entry name" value="Poly_export"/>
</dbReference>
<feature type="domain" description="Polysaccharide export protein N-terminal" evidence="15">
    <location>
        <begin position="137"/>
        <end position="227"/>
    </location>
</feature>
<keyword evidence="14" id="KW-0449">Lipoprotein</keyword>
<evidence type="ECO:0000256" key="14">
    <source>
        <dbReference type="ARBA" id="ARBA00023288"/>
    </source>
</evidence>
<keyword evidence="12" id="KW-0564">Palmitate</keyword>
<keyword evidence="10" id="KW-0626">Porin</keyword>
<dbReference type="PANTHER" id="PTHR33619">
    <property type="entry name" value="POLYSACCHARIDE EXPORT PROTEIN GFCE-RELATED"/>
    <property type="match status" value="1"/>
</dbReference>
<dbReference type="GO" id="GO:0009279">
    <property type="term" value="C:cell outer membrane"/>
    <property type="evidence" value="ECO:0007669"/>
    <property type="project" value="UniProtKB-SubCell"/>
</dbReference>
<protein>
    <submittedName>
        <fullName evidence="17">Polysaccharide biosynthesis/export family protein</fullName>
    </submittedName>
</protein>
<dbReference type="AlphaFoldDB" id="A0A8I1AUW6"/>
<evidence type="ECO:0000256" key="5">
    <source>
        <dbReference type="ARBA" id="ARBA00022597"/>
    </source>
</evidence>
<dbReference type="GO" id="GO:0015288">
    <property type="term" value="F:porin activity"/>
    <property type="evidence" value="ECO:0007669"/>
    <property type="project" value="UniProtKB-KW"/>
</dbReference>
<keyword evidence="6" id="KW-0812">Transmembrane</keyword>
<evidence type="ECO:0000313" key="17">
    <source>
        <dbReference type="EMBL" id="MBH9701764.1"/>
    </source>
</evidence>
<dbReference type="Gene3D" id="3.30.1950.10">
    <property type="entry name" value="wza like domain"/>
    <property type="match status" value="1"/>
</dbReference>
<keyword evidence="7" id="KW-0732">Signal</keyword>
<evidence type="ECO:0000256" key="10">
    <source>
        <dbReference type="ARBA" id="ARBA00023114"/>
    </source>
</evidence>
<evidence type="ECO:0000256" key="8">
    <source>
        <dbReference type="ARBA" id="ARBA00023047"/>
    </source>
</evidence>
<dbReference type="GO" id="GO:0046930">
    <property type="term" value="C:pore complex"/>
    <property type="evidence" value="ECO:0007669"/>
    <property type="project" value="UniProtKB-KW"/>
</dbReference>
<comment type="subcellular location">
    <subcellularLocation>
        <location evidence="1">Cell outer membrane</location>
        <topology evidence="1">Multi-pass membrane protein</topology>
    </subcellularLocation>
</comment>
<dbReference type="PANTHER" id="PTHR33619:SF3">
    <property type="entry name" value="POLYSACCHARIDE EXPORT PROTEIN GFCE-RELATED"/>
    <property type="match status" value="1"/>
</dbReference>
<dbReference type="InterPro" id="IPR003715">
    <property type="entry name" value="Poly_export_N"/>
</dbReference>
<organism evidence="17 18">
    <name type="scientific">Burkholderia cepacia</name>
    <name type="common">Pseudomonas cepacia</name>
    <dbReference type="NCBI Taxonomy" id="292"/>
    <lineage>
        <taxon>Bacteria</taxon>
        <taxon>Pseudomonadati</taxon>
        <taxon>Pseudomonadota</taxon>
        <taxon>Betaproteobacteria</taxon>
        <taxon>Burkholderiales</taxon>
        <taxon>Burkholderiaceae</taxon>
        <taxon>Burkholderia</taxon>
        <taxon>Burkholderia cepacia complex</taxon>
    </lineage>
</organism>
<keyword evidence="8" id="KW-0625">Polysaccharide transport</keyword>
<dbReference type="Gene3D" id="3.10.560.10">
    <property type="entry name" value="Outer membrane lipoprotein wza domain like"/>
    <property type="match status" value="2"/>
</dbReference>
<feature type="domain" description="SLBB" evidence="16">
    <location>
        <begin position="319"/>
        <end position="401"/>
    </location>
</feature>
<keyword evidence="13" id="KW-0998">Cell outer membrane</keyword>
<evidence type="ECO:0000259" key="15">
    <source>
        <dbReference type="Pfam" id="PF02563"/>
    </source>
</evidence>
<dbReference type="Pfam" id="PF02563">
    <property type="entry name" value="Poly_export"/>
    <property type="match status" value="1"/>
</dbReference>
<keyword evidence="4" id="KW-1134">Transmembrane beta strand</keyword>
<evidence type="ECO:0000256" key="12">
    <source>
        <dbReference type="ARBA" id="ARBA00023139"/>
    </source>
</evidence>
<accession>A0A8I1AUW6</accession>
<evidence type="ECO:0000256" key="6">
    <source>
        <dbReference type="ARBA" id="ARBA00022692"/>
    </source>
</evidence>
<sequence length="431" mass="45012">MQSPDARRNWKELMTPSIASAAASRRRALALVLTACIALSGCAFAPGMKMNTSYLGWLAEAPDGGAPAPAAGDSRTAEARAAAASTTAGTPVHAQSASVDSVATPAIVDIDPSLIARQRAARDAAAASFDTPAASRASSAYRIGPGDVLQITVWDHPELAAAQGGAQQTPSRTADPVAGFVVDDRGDLTFPYAGVLKVAGLTAADAQARVKQALGRIYREPQVTLRIASFRSQQVYVDGEVHAPGALPVNDVPMTLADAIARAGGFTPGADQSDVTIVRDGTPVRIDLARLIDRHRDPSRIVLRSGDLLRVGARDSNGIYVMGEVNRPMLALPKRDGRLTLSDALLQAGSINSNTADAAQMYVIRGAQSRAPTIFHLDARSPVAMVLANQFELEPKDVVYVDGNGLVRFSRVLSLLLPSVNTGVAAGIAAK</sequence>
<evidence type="ECO:0000313" key="18">
    <source>
        <dbReference type="Proteomes" id="UP000645612"/>
    </source>
</evidence>
<evidence type="ECO:0000256" key="3">
    <source>
        <dbReference type="ARBA" id="ARBA00022448"/>
    </source>
</evidence>